<dbReference type="EC" id="2.7.-.-" evidence="4"/>
<dbReference type="Gene3D" id="3.30.470.160">
    <property type="entry name" value="Inositol polyphosphate kinase"/>
    <property type="match status" value="1"/>
</dbReference>
<dbReference type="PANTHER" id="PTHR12400">
    <property type="entry name" value="INOSITOL POLYPHOSPHATE KINASE"/>
    <property type="match status" value="1"/>
</dbReference>
<dbReference type="InterPro" id="IPR038286">
    <property type="entry name" value="IPK_sf"/>
</dbReference>
<dbReference type="PANTHER" id="PTHR12400:SF103">
    <property type="entry name" value="INOSITOL POLYPHOSPHATE MULTIKINASE"/>
    <property type="match status" value="1"/>
</dbReference>
<organism evidence="6 7">
    <name type="scientific">Tuber magnatum</name>
    <name type="common">white Piedmont truffle</name>
    <dbReference type="NCBI Taxonomy" id="42249"/>
    <lineage>
        <taxon>Eukaryota</taxon>
        <taxon>Fungi</taxon>
        <taxon>Dikarya</taxon>
        <taxon>Ascomycota</taxon>
        <taxon>Pezizomycotina</taxon>
        <taxon>Pezizomycetes</taxon>
        <taxon>Pezizales</taxon>
        <taxon>Tuberaceae</taxon>
        <taxon>Tuber</taxon>
    </lineage>
</organism>
<feature type="compositionally biased region" description="Basic and acidic residues" evidence="5">
    <location>
        <begin position="251"/>
        <end position="266"/>
    </location>
</feature>
<keyword evidence="7" id="KW-1185">Reference proteome</keyword>
<feature type="region of interest" description="Disordered" evidence="5">
    <location>
        <begin position="228"/>
        <end position="295"/>
    </location>
</feature>
<reference evidence="6 7" key="1">
    <citation type="submission" date="2018-03" db="EMBL/GenBank/DDBJ databases">
        <title>Genomes of Pezizomycetes fungi and the evolution of truffles.</title>
        <authorList>
            <person name="Murat C."/>
            <person name="Payen T."/>
            <person name="Noel B."/>
            <person name="Kuo A."/>
            <person name="Martin F.M."/>
        </authorList>
    </citation>
    <scope>NUCLEOTIDE SEQUENCE [LARGE SCALE GENOMIC DNA]</scope>
    <source>
        <strain evidence="6">091103-1</strain>
    </source>
</reference>
<keyword evidence="2 4" id="KW-0808">Transferase</keyword>
<dbReference type="Pfam" id="PF03770">
    <property type="entry name" value="IPK"/>
    <property type="match status" value="1"/>
</dbReference>
<evidence type="ECO:0000256" key="3">
    <source>
        <dbReference type="ARBA" id="ARBA00022777"/>
    </source>
</evidence>
<accession>A0A317STJ0</accession>
<dbReference type="Proteomes" id="UP000246991">
    <property type="component" value="Unassembled WGS sequence"/>
</dbReference>
<evidence type="ECO:0000256" key="4">
    <source>
        <dbReference type="RuleBase" id="RU363090"/>
    </source>
</evidence>
<dbReference type="GO" id="GO:0008440">
    <property type="term" value="F:inositol-1,4,5-trisphosphate 3-kinase activity"/>
    <property type="evidence" value="ECO:0007669"/>
    <property type="project" value="TreeGrafter"/>
</dbReference>
<evidence type="ECO:0000256" key="1">
    <source>
        <dbReference type="ARBA" id="ARBA00007374"/>
    </source>
</evidence>
<evidence type="ECO:0000256" key="2">
    <source>
        <dbReference type="ARBA" id="ARBA00022679"/>
    </source>
</evidence>
<dbReference type="AlphaFoldDB" id="A0A317STJ0"/>
<keyword evidence="3 4" id="KW-0418">Kinase</keyword>
<dbReference type="SUPFAM" id="SSF56104">
    <property type="entry name" value="SAICAR synthase-like"/>
    <property type="match status" value="1"/>
</dbReference>
<dbReference type="GO" id="GO:0032958">
    <property type="term" value="P:inositol phosphate biosynthetic process"/>
    <property type="evidence" value="ECO:0007669"/>
    <property type="project" value="InterPro"/>
</dbReference>
<comment type="caution">
    <text evidence="6">The sequence shown here is derived from an EMBL/GenBank/DDBJ whole genome shotgun (WGS) entry which is preliminary data.</text>
</comment>
<dbReference type="STRING" id="42249.A0A317STJ0"/>
<feature type="compositionally biased region" description="Basic and acidic residues" evidence="5">
    <location>
        <begin position="285"/>
        <end position="295"/>
    </location>
</feature>
<dbReference type="GO" id="GO:0005634">
    <property type="term" value="C:nucleus"/>
    <property type="evidence" value="ECO:0007669"/>
    <property type="project" value="TreeGrafter"/>
</dbReference>
<proteinExistence type="inferred from homology"/>
<dbReference type="GO" id="GO:0005737">
    <property type="term" value="C:cytoplasm"/>
    <property type="evidence" value="ECO:0007669"/>
    <property type="project" value="TreeGrafter"/>
</dbReference>
<protein>
    <recommendedName>
        <fullName evidence="4">Kinase</fullName>
        <ecNumber evidence="4">2.7.-.-</ecNumber>
    </recommendedName>
</protein>
<dbReference type="GO" id="GO:0000824">
    <property type="term" value="F:inositol-1,4,5,6-tetrakisphosphate 3-kinase activity"/>
    <property type="evidence" value="ECO:0007669"/>
    <property type="project" value="TreeGrafter"/>
</dbReference>
<evidence type="ECO:0000256" key="5">
    <source>
        <dbReference type="SAM" id="MobiDB-lite"/>
    </source>
</evidence>
<comment type="similarity">
    <text evidence="1 4">Belongs to the inositol phosphokinase (IPK) family.</text>
</comment>
<evidence type="ECO:0000313" key="6">
    <source>
        <dbReference type="EMBL" id="PWW77713.1"/>
    </source>
</evidence>
<sequence>MAASGLKASDLRAFNLAAAGHDGVLSDESGALVIKPCTAREVAFYTQAAEHPRFQRWMPTFFGTLELSGPEPSAGPATHDRNTSIVLQNLAHGFDKACVMDIKLGARLWDEEAPQAKRDRLDAVSNVTTSRSLGMRIAGMKVWKGEAAGGYKVFDKHYGRTFTADNCLEAVKEYFAADISEEQRKLIAGRFLRKVAGIREVLEGQESRMYSASLLFVYEGDGKALGTALKEEEESARKPPKDGDDDSEEDEKVKGVEELKLIDFAHADWTPGKGPDENALQGVRSTERLLGELAK</sequence>
<dbReference type="OrthoDB" id="338650at2759"/>
<dbReference type="InterPro" id="IPR005522">
    <property type="entry name" value="IPK"/>
</dbReference>
<evidence type="ECO:0000313" key="7">
    <source>
        <dbReference type="Proteomes" id="UP000246991"/>
    </source>
</evidence>
<name>A0A317STJ0_9PEZI</name>
<dbReference type="GO" id="GO:0046854">
    <property type="term" value="P:phosphatidylinositol phosphate biosynthetic process"/>
    <property type="evidence" value="ECO:0007669"/>
    <property type="project" value="TreeGrafter"/>
</dbReference>
<dbReference type="EMBL" id="PYWC01000020">
    <property type="protein sequence ID" value="PWW77713.1"/>
    <property type="molecule type" value="Genomic_DNA"/>
</dbReference>
<gene>
    <name evidence="6" type="ORF">C7212DRAFT_292629</name>
</gene>